<sequence>MEKNKVNIEHELRSKSAGFIWSMLSTPEGLAKWLSDEVRLNGDLFTFTWGNVWSDHEIRTSAVIDKKKFDYIRFRWCGEEYKDTYWELKMNKSDVTGDFVLMITDFAPEGEKDTVVDIWQANLSALRRATGL</sequence>
<dbReference type="Gene3D" id="3.30.530.20">
    <property type="match status" value="1"/>
</dbReference>
<proteinExistence type="predicted"/>
<comment type="caution">
    <text evidence="2">The sequence shown here is derived from an EMBL/GenBank/DDBJ whole genome shotgun (WGS) entry which is preliminary data.</text>
</comment>
<dbReference type="Pfam" id="PF19569">
    <property type="entry name" value="START_2"/>
    <property type="match status" value="1"/>
</dbReference>
<dbReference type="InterPro" id="IPR023393">
    <property type="entry name" value="START-like_dom_sf"/>
</dbReference>
<dbReference type="RefSeq" id="WP_021855238.1">
    <property type="nucleotide sequence ID" value="NZ_DBFJNZ010000034.1"/>
</dbReference>
<feature type="domain" description="START-like" evidence="1">
    <location>
        <begin position="2"/>
        <end position="129"/>
    </location>
</feature>
<dbReference type="Proteomes" id="UP000036951">
    <property type="component" value="Unassembled WGS sequence"/>
</dbReference>
<dbReference type="AlphaFoldDB" id="A0A8E1R1K4"/>
<dbReference type="EMBL" id="LFQU01000001">
    <property type="protein sequence ID" value="KOO69596.1"/>
    <property type="molecule type" value="Genomic_DNA"/>
</dbReference>
<evidence type="ECO:0000313" key="2">
    <source>
        <dbReference type="EMBL" id="KOO69596.1"/>
    </source>
</evidence>
<dbReference type="InterPro" id="IPR045736">
    <property type="entry name" value="START_2"/>
</dbReference>
<evidence type="ECO:0000259" key="1">
    <source>
        <dbReference type="Pfam" id="PF19569"/>
    </source>
</evidence>
<dbReference type="OrthoDB" id="667567at2"/>
<evidence type="ECO:0000313" key="3">
    <source>
        <dbReference type="Proteomes" id="UP000036951"/>
    </source>
</evidence>
<protein>
    <recommendedName>
        <fullName evidence="1">START-like domain-containing protein</fullName>
    </recommendedName>
</protein>
<organism evidence="2 3">
    <name type="scientific">Xylanibacter rarus</name>
    <dbReference type="NCBI Taxonomy" id="1676614"/>
    <lineage>
        <taxon>Bacteria</taxon>
        <taxon>Pseudomonadati</taxon>
        <taxon>Bacteroidota</taxon>
        <taxon>Bacteroidia</taxon>
        <taxon>Bacteroidales</taxon>
        <taxon>Prevotellaceae</taxon>
        <taxon>Xylanibacter</taxon>
    </lineage>
</organism>
<keyword evidence="3" id="KW-1185">Reference proteome</keyword>
<accession>A0A8E1R1K4</accession>
<reference evidence="2 3" key="1">
    <citation type="submission" date="2015-06" db="EMBL/GenBank/DDBJ databases">
        <title>Prevotella sp. 109, sp. nov., a novel member of the family Prevotellaceae isolated from human faeces.</title>
        <authorList>
            <person name="Shkoporov A.N."/>
            <person name="Chaplin A.V."/>
            <person name="Kafarskaia L.I."/>
            <person name="Efimov B.A."/>
        </authorList>
    </citation>
    <scope>NUCLEOTIDE SEQUENCE [LARGE SCALE GENOMIC DNA]</scope>
    <source>
        <strain evidence="2 3">109</strain>
    </source>
</reference>
<name>A0A8E1R1K4_9BACT</name>
<dbReference type="SUPFAM" id="SSF55961">
    <property type="entry name" value="Bet v1-like"/>
    <property type="match status" value="1"/>
</dbReference>
<gene>
    <name evidence="2" type="ORF">ACU52_00080</name>
</gene>